<feature type="transmembrane region" description="Helical" evidence="1">
    <location>
        <begin position="34"/>
        <end position="52"/>
    </location>
</feature>
<dbReference type="Proteomes" id="UP000011532">
    <property type="component" value="Unassembled WGS sequence"/>
</dbReference>
<feature type="transmembrane region" description="Helical" evidence="1">
    <location>
        <begin position="254"/>
        <end position="274"/>
    </location>
</feature>
<name>A0A384KGR3_HALVD</name>
<proteinExistence type="predicted"/>
<gene>
    <name evidence="2" type="ORF">C498_07938</name>
</gene>
<sequence length="275" mass="27844">MNRSTATAIGAGSVAALVALSAYAASVEAWNLLVVSWAAFGAMALAAPLGAWSRAEHAEGLVWGYGLASGAMVTSAAVFLLPQALGHHPQFGGFGIAFGILAGFAAHTVGHRFAHMEFPVDRTVTELSAHAVSAGAIIGIVYGNIDVGVGLGLAIVSHKGPAGYAAARRLSGRGESVAPLLLPAAGLGIAAIISSAVSLPATDAFRGVVFGFASGVFLHVAMDFLPRCEIGSEIHELLSVEDGHAHAILDRLRVHAALSTGVGGLAVFAAWLVLN</sequence>
<dbReference type="AlphaFoldDB" id="A0A384KGR3"/>
<reference evidence="2 3" key="2">
    <citation type="journal article" date="2014" name="PLoS Genet.">
        <title>Phylogenetically driven sequencing of extremely halophilic archaea reveals strategies for static and dynamic osmo-response.</title>
        <authorList>
            <person name="Becker E.A."/>
            <person name="Seitzer P.M."/>
            <person name="Tritt A."/>
            <person name="Larsen D."/>
            <person name="Krusor M."/>
            <person name="Yao A.I."/>
            <person name="Wu D."/>
            <person name="Madern D."/>
            <person name="Eisen J.A."/>
            <person name="Darling A.E."/>
            <person name="Facciotti M.T."/>
        </authorList>
    </citation>
    <scope>NUCLEOTIDE SEQUENCE [LARGE SCALE GENOMIC DNA]</scope>
    <source>
        <strain evidence="3">ATCC 29605 / DSM 3757 / JCM 8879 / NBRC 14742 / NCIMB 2012 / VKM B-1768 / DS2</strain>
    </source>
</reference>
<feature type="transmembrane region" description="Helical" evidence="1">
    <location>
        <begin position="64"/>
        <end position="85"/>
    </location>
</feature>
<reference evidence="3" key="1">
    <citation type="submission" date="2012-11" db="EMBL/GenBank/DDBJ databases">
        <authorList>
            <person name="Becker E.A."/>
            <person name="Seitzer P."/>
            <person name="Tritt A."/>
            <person name="Larsen D."/>
            <person name="Yao A."/>
            <person name="Wu D."/>
            <person name="Darling A."/>
            <person name="Eisen J.A."/>
            <person name="Facciotti M.T."/>
        </authorList>
    </citation>
    <scope>NUCLEOTIDE SEQUENCE [LARGE SCALE GENOMIC DNA]</scope>
    <source>
        <strain evidence="3">ATCC 29605 / DSM 3757 / JCM 8879 / NBRC 14742 / NCIMB 2012 / VKM B-1768 / DS2</strain>
    </source>
</reference>
<dbReference type="GeneID" id="8925701"/>
<evidence type="ECO:0000256" key="1">
    <source>
        <dbReference type="SAM" id="Phobius"/>
    </source>
</evidence>
<keyword evidence="1" id="KW-0812">Transmembrane</keyword>
<comment type="caution">
    <text evidence="2">The sequence shown here is derived from an EMBL/GenBank/DDBJ whole genome shotgun (WGS) entry which is preliminary data.</text>
</comment>
<feature type="transmembrane region" description="Helical" evidence="1">
    <location>
        <begin position="177"/>
        <end position="198"/>
    </location>
</feature>
<evidence type="ECO:0000313" key="2">
    <source>
        <dbReference type="EMBL" id="ELY32677.1"/>
    </source>
</evidence>
<accession>A0A384KGR3</accession>
<dbReference type="EMBL" id="AOHU01000045">
    <property type="protein sequence ID" value="ELY32677.1"/>
    <property type="molecule type" value="Genomic_DNA"/>
</dbReference>
<evidence type="ECO:0000313" key="3">
    <source>
        <dbReference type="Proteomes" id="UP000011532"/>
    </source>
</evidence>
<protein>
    <submittedName>
        <fullName evidence="2">Zinc transporter</fullName>
    </submittedName>
</protein>
<keyword evidence="1" id="KW-1133">Transmembrane helix</keyword>
<dbReference type="OrthoDB" id="214667at2157"/>
<feature type="transmembrane region" description="Helical" evidence="1">
    <location>
        <begin position="91"/>
        <end position="109"/>
    </location>
</feature>
<feature type="transmembrane region" description="Helical" evidence="1">
    <location>
        <begin position="204"/>
        <end position="225"/>
    </location>
</feature>
<organism evidence="2 3">
    <name type="scientific">Haloferax volcanii (strain ATCC 29605 / DSM 3757 / JCM 8879 / NBRC 14742 / NCIMB 2012 / VKM B-1768 / DS2)</name>
    <name type="common">Halobacterium volcanii</name>
    <dbReference type="NCBI Taxonomy" id="309800"/>
    <lineage>
        <taxon>Archaea</taxon>
        <taxon>Methanobacteriati</taxon>
        <taxon>Methanobacteriota</taxon>
        <taxon>Stenosarchaea group</taxon>
        <taxon>Halobacteria</taxon>
        <taxon>Halobacteriales</taxon>
        <taxon>Haloferacaceae</taxon>
        <taxon>Haloferax</taxon>
    </lineage>
</organism>
<dbReference type="RefSeq" id="WP_004042526.1">
    <property type="nucleotide sequence ID" value="NC_013967.1"/>
</dbReference>
<keyword evidence="1" id="KW-0472">Membrane</keyword>